<protein>
    <recommendedName>
        <fullName evidence="2">DOMON domain-containing protein</fullName>
    </recommendedName>
</protein>
<dbReference type="EMBL" id="OU895880">
    <property type="protein sequence ID" value="CAG9811505.1"/>
    <property type="molecule type" value="Genomic_DNA"/>
</dbReference>
<gene>
    <name evidence="3" type="ORF">CHIRRI_LOCUS14114</name>
    <name evidence="4" type="ORF">CHIRRI_LOCUS14313</name>
</gene>
<dbReference type="InterPro" id="IPR042789">
    <property type="entry name" value="FRRS1L"/>
</dbReference>
<organism evidence="4 5">
    <name type="scientific">Chironomus riparius</name>
    <dbReference type="NCBI Taxonomy" id="315576"/>
    <lineage>
        <taxon>Eukaryota</taxon>
        <taxon>Metazoa</taxon>
        <taxon>Ecdysozoa</taxon>
        <taxon>Arthropoda</taxon>
        <taxon>Hexapoda</taxon>
        <taxon>Insecta</taxon>
        <taxon>Pterygota</taxon>
        <taxon>Neoptera</taxon>
        <taxon>Endopterygota</taxon>
        <taxon>Diptera</taxon>
        <taxon>Nematocera</taxon>
        <taxon>Chironomoidea</taxon>
        <taxon>Chironomidae</taxon>
        <taxon>Chironominae</taxon>
        <taxon>Chironomus</taxon>
    </lineage>
</organism>
<dbReference type="PROSITE" id="PS51257">
    <property type="entry name" value="PROKAR_LIPOPROTEIN"/>
    <property type="match status" value="1"/>
</dbReference>
<dbReference type="EMBL" id="OU895880">
    <property type="protein sequence ID" value="CAG9811305.1"/>
    <property type="molecule type" value="Genomic_DNA"/>
</dbReference>
<dbReference type="Proteomes" id="UP001153620">
    <property type="component" value="Chromosome 4"/>
</dbReference>
<dbReference type="PROSITE" id="PS50836">
    <property type="entry name" value="DOMON"/>
    <property type="match status" value="1"/>
</dbReference>
<reference evidence="4" key="2">
    <citation type="submission" date="2022-10" db="EMBL/GenBank/DDBJ databases">
        <authorList>
            <consortium name="ENA_rothamsted_submissions"/>
            <consortium name="culmorum"/>
            <person name="King R."/>
        </authorList>
    </citation>
    <scope>NUCLEOTIDE SEQUENCE</scope>
</reference>
<evidence type="ECO:0000313" key="4">
    <source>
        <dbReference type="EMBL" id="CAG9811505.1"/>
    </source>
</evidence>
<feature type="signal peptide" evidence="1">
    <location>
        <begin position="1"/>
        <end position="18"/>
    </location>
</feature>
<feature type="domain" description="DOMON" evidence="2">
    <location>
        <begin position="42"/>
        <end position="164"/>
    </location>
</feature>
<sequence>MAQKIILAVLLVVACAHGEYDIYEGCGTTKQCLGNPGDCVPDKDCVTMSSTYVKDGKVIFEMRSWKSAKYIAMGLSTDKEMGDDSVMECVKEGDEIKAYSSWTVVGANYASVREGIPQDIITLVDSKIIDGRIYCQVERVDTVKIKKTTFDLTKKPYYMMLASGDTLRENGVDYHNLAYVVTKKKINFKP</sequence>
<dbReference type="Pfam" id="PF03351">
    <property type="entry name" value="DOMON"/>
    <property type="match status" value="1"/>
</dbReference>
<dbReference type="GO" id="GO:0099072">
    <property type="term" value="P:regulation of postsynaptic membrane neurotransmitter receptor levels"/>
    <property type="evidence" value="ECO:0007669"/>
    <property type="project" value="TreeGrafter"/>
</dbReference>
<accession>A0A9N9S761</accession>
<evidence type="ECO:0000256" key="1">
    <source>
        <dbReference type="SAM" id="SignalP"/>
    </source>
</evidence>
<dbReference type="InterPro" id="IPR005018">
    <property type="entry name" value="DOMON_domain"/>
</dbReference>
<name>A0A9N9S761_9DIPT</name>
<dbReference type="OrthoDB" id="6372137at2759"/>
<keyword evidence="1" id="KW-0732">Signal</keyword>
<dbReference type="AlphaFoldDB" id="A0A9N9S761"/>
<evidence type="ECO:0000313" key="5">
    <source>
        <dbReference type="Proteomes" id="UP001153620"/>
    </source>
</evidence>
<dbReference type="SMART" id="SM00664">
    <property type="entry name" value="DoH"/>
    <property type="match status" value="1"/>
</dbReference>
<evidence type="ECO:0000259" key="2">
    <source>
        <dbReference type="PROSITE" id="PS50836"/>
    </source>
</evidence>
<dbReference type="GO" id="GO:1900449">
    <property type="term" value="P:regulation of glutamate receptor signaling pathway"/>
    <property type="evidence" value="ECO:0007669"/>
    <property type="project" value="InterPro"/>
</dbReference>
<feature type="chain" id="PRO_5040652770" description="DOMON domain-containing protein" evidence="1">
    <location>
        <begin position="19"/>
        <end position="190"/>
    </location>
</feature>
<dbReference type="CDD" id="cd09628">
    <property type="entry name" value="DOMON_SDR_2_like"/>
    <property type="match status" value="1"/>
</dbReference>
<dbReference type="PANTHER" id="PTHR46902">
    <property type="entry name" value="DOMON DOMAIN-CONTAINING PROTEIN FRRS1L"/>
    <property type="match status" value="1"/>
</dbReference>
<proteinExistence type="predicted"/>
<reference evidence="4" key="1">
    <citation type="submission" date="2022-01" db="EMBL/GenBank/DDBJ databases">
        <authorList>
            <person name="King R."/>
        </authorList>
    </citation>
    <scope>NUCLEOTIDE SEQUENCE</scope>
</reference>
<dbReference type="PANTHER" id="PTHR46902:SF1">
    <property type="entry name" value="DOMON DOMAIN-CONTAINING PROTEIN FRRS1L"/>
    <property type="match status" value="1"/>
</dbReference>
<keyword evidence="5" id="KW-1185">Reference proteome</keyword>
<evidence type="ECO:0000313" key="3">
    <source>
        <dbReference type="EMBL" id="CAG9811305.1"/>
    </source>
</evidence>